<dbReference type="OrthoDB" id="5783963at2759"/>
<dbReference type="HOGENOM" id="CLU_018299_2_1_1"/>
<name>B0DIB9_LACBS</name>
<dbReference type="InterPro" id="IPR039223">
    <property type="entry name" value="AATF/Bfr2"/>
</dbReference>
<evidence type="ECO:0000256" key="1">
    <source>
        <dbReference type="ARBA" id="ARBA00008966"/>
    </source>
</evidence>
<dbReference type="FunCoup" id="B0DIB9">
    <property type="interactions" value="481"/>
</dbReference>
<dbReference type="EMBL" id="DS547112">
    <property type="protein sequence ID" value="EDR05661.1"/>
    <property type="molecule type" value="Genomic_DNA"/>
</dbReference>
<protein>
    <recommendedName>
        <fullName evidence="2">Protein BFR2</fullName>
    </recommendedName>
</protein>
<dbReference type="STRING" id="486041.B0DIB9"/>
<dbReference type="GO" id="GO:0005730">
    <property type="term" value="C:nucleolus"/>
    <property type="evidence" value="ECO:0007669"/>
    <property type="project" value="TreeGrafter"/>
</dbReference>
<dbReference type="KEGG" id="lbc:LACBIDRAFT_302798"/>
<evidence type="ECO:0000313" key="7">
    <source>
        <dbReference type="Proteomes" id="UP000001194"/>
    </source>
</evidence>
<proteinExistence type="inferred from homology"/>
<dbReference type="PANTHER" id="PTHR15565:SF0">
    <property type="entry name" value="PROTEIN AATF"/>
    <property type="match status" value="1"/>
</dbReference>
<dbReference type="GeneID" id="6079457"/>
<reference evidence="6 7" key="1">
    <citation type="journal article" date="2008" name="Nature">
        <title>The genome of Laccaria bicolor provides insights into mycorrhizal symbiosis.</title>
        <authorList>
            <person name="Martin F."/>
            <person name="Aerts A."/>
            <person name="Ahren D."/>
            <person name="Brun A."/>
            <person name="Danchin E.G.J."/>
            <person name="Duchaussoy F."/>
            <person name="Gibon J."/>
            <person name="Kohler A."/>
            <person name="Lindquist E."/>
            <person name="Pereda V."/>
            <person name="Salamov A."/>
            <person name="Shapiro H.J."/>
            <person name="Wuyts J."/>
            <person name="Blaudez D."/>
            <person name="Buee M."/>
            <person name="Brokstein P."/>
            <person name="Canbaeck B."/>
            <person name="Cohen D."/>
            <person name="Courty P.E."/>
            <person name="Coutinho P.M."/>
            <person name="Delaruelle C."/>
            <person name="Detter J.C."/>
            <person name="Deveau A."/>
            <person name="DiFazio S."/>
            <person name="Duplessis S."/>
            <person name="Fraissinet-Tachet L."/>
            <person name="Lucic E."/>
            <person name="Frey-Klett P."/>
            <person name="Fourrey C."/>
            <person name="Feussner I."/>
            <person name="Gay G."/>
            <person name="Grimwood J."/>
            <person name="Hoegger P.J."/>
            <person name="Jain P."/>
            <person name="Kilaru S."/>
            <person name="Labbe J."/>
            <person name="Lin Y.C."/>
            <person name="Legue V."/>
            <person name="Le Tacon F."/>
            <person name="Marmeisse R."/>
            <person name="Melayah D."/>
            <person name="Montanini B."/>
            <person name="Muratet M."/>
            <person name="Nehls U."/>
            <person name="Niculita-Hirzel H."/>
            <person name="Oudot-Le Secq M.P."/>
            <person name="Peter M."/>
            <person name="Quesneville H."/>
            <person name="Rajashekar B."/>
            <person name="Reich M."/>
            <person name="Rouhier N."/>
            <person name="Schmutz J."/>
            <person name="Yin T."/>
            <person name="Chalot M."/>
            <person name="Henrissat B."/>
            <person name="Kuees U."/>
            <person name="Lucas S."/>
            <person name="Van de Peer Y."/>
            <person name="Podila G.K."/>
            <person name="Polle A."/>
            <person name="Pukkila P.J."/>
            <person name="Richardson P.M."/>
            <person name="Rouze P."/>
            <person name="Sanders I.R."/>
            <person name="Stajich J.E."/>
            <person name="Tunlid A."/>
            <person name="Tuskan G."/>
            <person name="Grigoriev I.V."/>
        </authorList>
    </citation>
    <scope>NUCLEOTIDE SEQUENCE [LARGE SCALE GENOMIC DNA]</scope>
    <source>
        <strain evidence="7">S238N-H82 / ATCC MYA-4686</strain>
    </source>
</reference>
<accession>B0DIB9</accession>
<feature type="domain" description="AATF leucine zipper-containing" evidence="5">
    <location>
        <begin position="177"/>
        <end position="309"/>
    </location>
</feature>
<dbReference type="InterPro" id="IPR012617">
    <property type="entry name" value="AATF_C"/>
</dbReference>
<gene>
    <name evidence="6" type="ORF">LACBIDRAFT_302798</name>
</gene>
<dbReference type="AlphaFoldDB" id="B0DIB9"/>
<dbReference type="InParanoid" id="B0DIB9"/>
<organism evidence="7">
    <name type="scientific">Laccaria bicolor (strain S238N-H82 / ATCC MYA-4686)</name>
    <name type="common">Bicoloured deceiver</name>
    <name type="synonym">Laccaria laccata var. bicolor</name>
    <dbReference type="NCBI Taxonomy" id="486041"/>
    <lineage>
        <taxon>Eukaryota</taxon>
        <taxon>Fungi</taxon>
        <taxon>Dikarya</taxon>
        <taxon>Basidiomycota</taxon>
        <taxon>Agaricomycotina</taxon>
        <taxon>Agaricomycetes</taxon>
        <taxon>Agaricomycetidae</taxon>
        <taxon>Agaricales</taxon>
        <taxon>Agaricineae</taxon>
        <taxon>Hydnangiaceae</taxon>
        <taxon>Laccaria</taxon>
    </lineage>
</organism>
<feature type="compositionally biased region" description="Acidic residues" evidence="3">
    <location>
        <begin position="93"/>
        <end position="132"/>
    </location>
</feature>
<dbReference type="Proteomes" id="UP000001194">
    <property type="component" value="Unassembled WGS sequence"/>
</dbReference>
<feature type="domain" description="Apoptosis-antagonizing transcription factor C-terminal" evidence="4">
    <location>
        <begin position="388"/>
        <end position="465"/>
    </location>
</feature>
<dbReference type="GO" id="GO:0000462">
    <property type="term" value="P:maturation of SSU-rRNA from tricistronic rRNA transcript (SSU-rRNA, 5.8S rRNA, LSU-rRNA)"/>
    <property type="evidence" value="ECO:0007669"/>
    <property type="project" value="TreeGrafter"/>
</dbReference>
<dbReference type="Pfam" id="PF08164">
    <property type="entry name" value="TRAUB"/>
    <property type="match status" value="1"/>
</dbReference>
<evidence type="ECO:0000256" key="2">
    <source>
        <dbReference type="ARBA" id="ARBA00013850"/>
    </source>
</evidence>
<evidence type="ECO:0000259" key="4">
    <source>
        <dbReference type="Pfam" id="PF08164"/>
    </source>
</evidence>
<keyword evidence="7" id="KW-1185">Reference proteome</keyword>
<evidence type="ECO:0000259" key="5">
    <source>
        <dbReference type="Pfam" id="PF13339"/>
    </source>
</evidence>
<evidence type="ECO:0000256" key="3">
    <source>
        <dbReference type="SAM" id="MobiDB-lite"/>
    </source>
</evidence>
<dbReference type="RefSeq" id="XP_001883765.1">
    <property type="nucleotide sequence ID" value="XM_001883730.1"/>
</dbReference>
<comment type="similarity">
    <text evidence="1">Belongs to the AATF family.</text>
</comment>
<dbReference type="PANTHER" id="PTHR15565">
    <property type="entry name" value="AATF PROTEIN APOPTOSIS ANTAGONIZING TRANSCRIPTION FACTOR"/>
    <property type="match status" value="1"/>
</dbReference>
<evidence type="ECO:0000313" key="6">
    <source>
        <dbReference type="EMBL" id="EDR05661.1"/>
    </source>
</evidence>
<sequence length="498" mass="55245">MAPGRLSLAQQITQLEEAAPVDFDPEDVQYHGVEREDQMDVDLSAAREHYVEVGPSALRNLQASVADPKYDGVRTSRKQLMEDSDLEGSNGGEDFDEEDEEGGGEDLDKDERDDEVDGGVEDSEESVEEEEVQSGSEKDAEEEVSEPEFPQTSRKRSKSPEAAEDMTSAMKVKREEDRKKGKAVAKQIALWDTLLDTRIRLQKAVVASNDLPLPSQMEELLQLPACRGALRKVLEESLLLADDLFDLEERLLTTNEIIVPPARKRRKLESPESPADYAASVSESSEANSALEAAFHPYLNQTLSKWSSKIQAVAPSVLLPSNRGAFLKGSQNIKSAVQLIDETLADHEKLVEKTQVRRGKSARIGAVPEDSEDQAGGDVEIFDDTDFYQKLLRDIIDSRGGGEGGDDWLVQQKQKKAKKKVDTKASKGRKLRYEVHEKLQNFMVPVPSRVAWHEEQIDELFGSLLGKGFDHAGINGDEVVEHTVEVDDALKSGFRVFG</sequence>
<dbReference type="Pfam" id="PF13339">
    <property type="entry name" value="AATF-Che1"/>
    <property type="match status" value="1"/>
</dbReference>
<feature type="region of interest" description="Disordered" evidence="3">
    <location>
        <begin position="56"/>
        <end position="178"/>
    </location>
</feature>
<dbReference type="InterPro" id="IPR025160">
    <property type="entry name" value="AATF"/>
</dbReference>